<organism evidence="2">
    <name type="scientific">Cucumis melo</name>
    <name type="common">Muskmelon</name>
    <dbReference type="NCBI Taxonomy" id="3656"/>
    <lineage>
        <taxon>Eukaryota</taxon>
        <taxon>Viridiplantae</taxon>
        <taxon>Streptophyta</taxon>
        <taxon>Embryophyta</taxon>
        <taxon>Tracheophyta</taxon>
        <taxon>Spermatophyta</taxon>
        <taxon>Magnoliopsida</taxon>
        <taxon>eudicotyledons</taxon>
        <taxon>Gunneridae</taxon>
        <taxon>Pentapetalae</taxon>
        <taxon>rosids</taxon>
        <taxon>fabids</taxon>
        <taxon>Cucurbitales</taxon>
        <taxon>Cucurbitaceae</taxon>
        <taxon>Benincaseae</taxon>
        <taxon>Cucumis</taxon>
    </lineage>
</organism>
<feature type="compositionally biased region" description="Basic residues" evidence="1">
    <location>
        <begin position="66"/>
        <end position="79"/>
    </location>
</feature>
<protein>
    <submittedName>
        <fullName evidence="2">Uncharacterized protein</fullName>
    </submittedName>
</protein>
<accession>A0A9I9E1L3</accession>
<feature type="region of interest" description="Disordered" evidence="1">
    <location>
        <begin position="1"/>
        <end position="79"/>
    </location>
</feature>
<sequence length="79" mass="8885">TGNREKALEKNRIGASKPRGIGDKGAQPENALSGKIHQIVNDQRLPNRRKSRRMNSMPKNDNSLRRISRPRGARRSTPS</sequence>
<reference evidence="2" key="1">
    <citation type="submission" date="2023-03" db="UniProtKB">
        <authorList>
            <consortium name="EnsemblPlants"/>
        </authorList>
    </citation>
    <scope>IDENTIFICATION</scope>
</reference>
<evidence type="ECO:0000313" key="2">
    <source>
        <dbReference type="EnsemblPlants" id="MELO3C027443.2.1"/>
    </source>
</evidence>
<dbReference type="AlphaFoldDB" id="A0A9I9E1L3"/>
<dbReference type="EnsemblPlants" id="MELO3C027443.2.1">
    <property type="protein sequence ID" value="MELO3C027443.2.1"/>
    <property type="gene ID" value="MELO3C027443.2"/>
</dbReference>
<dbReference type="Gramene" id="MELO3C027443.2.1">
    <property type="protein sequence ID" value="MELO3C027443.2.1"/>
    <property type="gene ID" value="MELO3C027443.2"/>
</dbReference>
<evidence type="ECO:0000256" key="1">
    <source>
        <dbReference type="SAM" id="MobiDB-lite"/>
    </source>
</evidence>
<name>A0A9I9E1L3_CUCME</name>
<feature type="compositionally biased region" description="Basic and acidic residues" evidence="1">
    <location>
        <begin position="1"/>
        <end position="12"/>
    </location>
</feature>
<proteinExistence type="predicted"/>